<evidence type="ECO:0000256" key="1">
    <source>
        <dbReference type="SAM" id="MobiDB-lite"/>
    </source>
</evidence>
<accession>A0A9D4HUH6</accession>
<evidence type="ECO:0000313" key="2">
    <source>
        <dbReference type="EMBL" id="KAH3729898.1"/>
    </source>
</evidence>
<reference evidence="2" key="2">
    <citation type="submission" date="2020-11" db="EMBL/GenBank/DDBJ databases">
        <authorList>
            <person name="McCartney M.A."/>
            <person name="Auch B."/>
            <person name="Kono T."/>
            <person name="Mallez S."/>
            <person name="Becker A."/>
            <person name="Gohl D.M."/>
            <person name="Silverstein K.A.T."/>
            <person name="Koren S."/>
            <person name="Bechman K.B."/>
            <person name="Herman A."/>
            <person name="Abrahante J.E."/>
            <person name="Garbe J."/>
        </authorList>
    </citation>
    <scope>NUCLEOTIDE SEQUENCE</scope>
    <source>
        <strain evidence="2">Duluth1</strain>
        <tissue evidence="2">Whole animal</tissue>
    </source>
</reference>
<dbReference type="Proteomes" id="UP000828390">
    <property type="component" value="Unassembled WGS sequence"/>
</dbReference>
<name>A0A9D4HUH6_DREPO</name>
<gene>
    <name evidence="2" type="ORF">DPMN_055876</name>
</gene>
<protein>
    <submittedName>
        <fullName evidence="2">Uncharacterized protein</fullName>
    </submittedName>
</protein>
<organism evidence="2 3">
    <name type="scientific">Dreissena polymorpha</name>
    <name type="common">Zebra mussel</name>
    <name type="synonym">Mytilus polymorpha</name>
    <dbReference type="NCBI Taxonomy" id="45954"/>
    <lineage>
        <taxon>Eukaryota</taxon>
        <taxon>Metazoa</taxon>
        <taxon>Spiralia</taxon>
        <taxon>Lophotrochozoa</taxon>
        <taxon>Mollusca</taxon>
        <taxon>Bivalvia</taxon>
        <taxon>Autobranchia</taxon>
        <taxon>Heteroconchia</taxon>
        <taxon>Euheterodonta</taxon>
        <taxon>Imparidentia</taxon>
        <taxon>Neoheterodontei</taxon>
        <taxon>Myida</taxon>
        <taxon>Dreissenoidea</taxon>
        <taxon>Dreissenidae</taxon>
        <taxon>Dreissena</taxon>
    </lineage>
</organism>
<evidence type="ECO:0000313" key="3">
    <source>
        <dbReference type="Proteomes" id="UP000828390"/>
    </source>
</evidence>
<sequence length="141" mass="16199">MATAAIARLSWFRKSSYIIFPTKHRLYNIFTVSILLRDMETSHGHAERTLNTIYTKPASHFLHIAQDQRERPVHDNSTCWPTRTPNCDRRTMKTGLVWTSNQARLSVISYTPRHAIGRSPSRSSEEKLNGQDEKVGVRPHG</sequence>
<comment type="caution">
    <text evidence="2">The sequence shown here is derived from an EMBL/GenBank/DDBJ whole genome shotgun (WGS) entry which is preliminary data.</text>
</comment>
<proteinExistence type="predicted"/>
<feature type="compositionally biased region" description="Basic and acidic residues" evidence="1">
    <location>
        <begin position="123"/>
        <end position="141"/>
    </location>
</feature>
<dbReference type="AlphaFoldDB" id="A0A9D4HUH6"/>
<keyword evidence="3" id="KW-1185">Reference proteome</keyword>
<dbReference type="EMBL" id="JAIWYP010000012">
    <property type="protein sequence ID" value="KAH3729898.1"/>
    <property type="molecule type" value="Genomic_DNA"/>
</dbReference>
<feature type="region of interest" description="Disordered" evidence="1">
    <location>
        <begin position="114"/>
        <end position="141"/>
    </location>
</feature>
<reference evidence="2" key="1">
    <citation type="journal article" date="2019" name="bioRxiv">
        <title>The Genome of the Zebra Mussel, Dreissena polymorpha: A Resource for Invasive Species Research.</title>
        <authorList>
            <person name="McCartney M.A."/>
            <person name="Auch B."/>
            <person name="Kono T."/>
            <person name="Mallez S."/>
            <person name="Zhang Y."/>
            <person name="Obille A."/>
            <person name="Becker A."/>
            <person name="Abrahante J.E."/>
            <person name="Garbe J."/>
            <person name="Badalamenti J.P."/>
            <person name="Herman A."/>
            <person name="Mangelson H."/>
            <person name="Liachko I."/>
            <person name="Sullivan S."/>
            <person name="Sone E.D."/>
            <person name="Koren S."/>
            <person name="Silverstein K.A.T."/>
            <person name="Beckman K.B."/>
            <person name="Gohl D.M."/>
        </authorList>
    </citation>
    <scope>NUCLEOTIDE SEQUENCE</scope>
    <source>
        <strain evidence="2">Duluth1</strain>
        <tissue evidence="2">Whole animal</tissue>
    </source>
</reference>